<dbReference type="AlphaFoldDB" id="A0A386PPM2"/>
<evidence type="ECO:0000313" key="3">
    <source>
        <dbReference type="Proteomes" id="UP000275571"/>
    </source>
</evidence>
<dbReference type="EMBL" id="CP028886">
    <property type="protein sequence ID" value="AYE36909.1"/>
    <property type="molecule type" value="Genomic_DNA"/>
</dbReference>
<gene>
    <name evidence="2" type="ORF">DB313_05255</name>
</gene>
<dbReference type="Proteomes" id="UP000275571">
    <property type="component" value="Plasmid lp32-A"/>
</dbReference>
<reference evidence="2 3" key="1">
    <citation type="journal article" date="2018" name="Infect. Genet. Evol.">
        <title>Genome-wide analysis of Borrelia turcica and 'Candidatus Borrelia tachyglossi' shows relapsing fever-like genomes with unique genomic links to Lyme disease Borrelia.</title>
        <authorList>
            <person name="Gofton A.W."/>
            <person name="Margos G."/>
            <person name="Fingerle V."/>
            <person name="Hepner S."/>
            <person name="Loh S.M."/>
            <person name="Ryan U."/>
            <person name="Irwin P."/>
            <person name="Oskam C.L."/>
        </authorList>
    </citation>
    <scope>NUCLEOTIDE SEQUENCE [LARGE SCALE GENOMIC DNA]</scope>
    <source>
        <strain evidence="2 3">IST7</strain>
        <plasmid evidence="2">lp32-A</plasmid>
    </source>
</reference>
<name>A0A386PPM2_9SPIR</name>
<evidence type="ECO:0000256" key="1">
    <source>
        <dbReference type="SAM" id="Coils"/>
    </source>
</evidence>
<dbReference type="RefSeq" id="WP_120104829.1">
    <property type="nucleotide sequence ID" value="NZ_CP028886.1"/>
</dbReference>
<dbReference type="KEGG" id="btur:DB313_05255"/>
<evidence type="ECO:0000313" key="2">
    <source>
        <dbReference type="EMBL" id="AYE36909.1"/>
    </source>
</evidence>
<keyword evidence="2" id="KW-0614">Plasmid</keyword>
<organism evidence="2 3">
    <name type="scientific">Borrelia turcica IST7</name>
    <dbReference type="NCBI Taxonomy" id="1104446"/>
    <lineage>
        <taxon>Bacteria</taxon>
        <taxon>Pseudomonadati</taxon>
        <taxon>Spirochaetota</taxon>
        <taxon>Spirochaetia</taxon>
        <taxon>Spirochaetales</taxon>
        <taxon>Borreliaceae</taxon>
        <taxon>Borrelia</taxon>
    </lineage>
</organism>
<feature type="coiled-coil region" evidence="1">
    <location>
        <begin position="223"/>
        <end position="274"/>
    </location>
</feature>
<keyword evidence="1" id="KW-0175">Coiled coil</keyword>
<geneLocation type="plasmid" evidence="3">
    <name>lp32-a</name>
</geneLocation>
<proteinExistence type="predicted"/>
<sequence>MNKKLLIKNKKLKGLNLKKIKSQKKSIYNNIITKSRKEKNLNRVNTPEGWSIVDHETYLKYHNIFCEDTNYILYPIFRTLFGARDSEEIFQRYEISKVSELYREILNLEDYLDLELRWGDIPVFTYISSLSWCLCELNEIDNIQAIFSMIIEFCIEFKLEKEFIEDTSEQDLFIYFARKCFEFGTIEIEKIKFENKENMIKKRQENLEVLLGKKEYIEFIDKKAILEKEKYELKEKYRELEKEKNELTEKYRELELKEYEIEEKQSLLEKEQHNFICWLEAEKYYKGEIEYQQLLEERKIREEIGVLYV</sequence>
<accession>A0A386PPM2</accession>
<keyword evidence="3" id="KW-1185">Reference proteome</keyword>
<protein>
    <submittedName>
        <fullName evidence="2">Uncharacterized protein</fullName>
    </submittedName>
</protein>